<feature type="transmembrane region" description="Helical" evidence="1">
    <location>
        <begin position="30"/>
        <end position="52"/>
    </location>
</feature>
<evidence type="ECO:0000313" key="2">
    <source>
        <dbReference type="EMBL" id="MFD1863075.1"/>
    </source>
</evidence>
<keyword evidence="1" id="KW-0472">Membrane</keyword>
<name>A0ABW4QHI8_9BACL</name>
<gene>
    <name evidence="2" type="ORF">ACFSDB_09040</name>
</gene>
<organism evidence="2 3">
    <name type="scientific">Planococcus chinensis</name>
    <dbReference type="NCBI Taxonomy" id="272917"/>
    <lineage>
        <taxon>Bacteria</taxon>
        <taxon>Bacillati</taxon>
        <taxon>Bacillota</taxon>
        <taxon>Bacilli</taxon>
        <taxon>Bacillales</taxon>
        <taxon>Caryophanaceae</taxon>
        <taxon>Planococcus</taxon>
    </lineage>
</organism>
<sequence length="97" mass="11083">MLSKIKIIASTAVLIGILLLLANLDDAYNLYNIPYFLIGGGIILLAVSLLVINKEKSWLCRIGWHRYEQVGREFDLPGLYLYRCERCQKEKKVVKAV</sequence>
<keyword evidence="3" id="KW-1185">Reference proteome</keyword>
<keyword evidence="1" id="KW-0812">Transmembrane</keyword>
<comment type="caution">
    <text evidence="2">The sequence shown here is derived from an EMBL/GenBank/DDBJ whole genome shotgun (WGS) entry which is preliminary data.</text>
</comment>
<evidence type="ECO:0000256" key="1">
    <source>
        <dbReference type="SAM" id="Phobius"/>
    </source>
</evidence>
<evidence type="ECO:0000313" key="3">
    <source>
        <dbReference type="Proteomes" id="UP001597273"/>
    </source>
</evidence>
<dbReference type="EMBL" id="JBHUFW010000005">
    <property type="protein sequence ID" value="MFD1863075.1"/>
    <property type="molecule type" value="Genomic_DNA"/>
</dbReference>
<accession>A0ABW4QHI8</accession>
<protein>
    <submittedName>
        <fullName evidence="2">Uncharacterized protein</fullName>
    </submittedName>
</protein>
<keyword evidence="1" id="KW-1133">Transmembrane helix</keyword>
<proteinExistence type="predicted"/>
<feature type="transmembrane region" description="Helical" evidence="1">
    <location>
        <begin position="7"/>
        <end position="24"/>
    </location>
</feature>
<reference evidence="3" key="1">
    <citation type="journal article" date="2019" name="Int. J. Syst. Evol. Microbiol.">
        <title>The Global Catalogue of Microorganisms (GCM) 10K type strain sequencing project: providing services to taxonomists for standard genome sequencing and annotation.</title>
        <authorList>
            <consortium name="The Broad Institute Genomics Platform"/>
            <consortium name="The Broad Institute Genome Sequencing Center for Infectious Disease"/>
            <person name="Wu L."/>
            <person name="Ma J."/>
        </authorList>
    </citation>
    <scope>NUCLEOTIDE SEQUENCE [LARGE SCALE GENOMIC DNA]</scope>
    <source>
        <strain evidence="3">CGMCC 1.15475</strain>
    </source>
</reference>
<dbReference type="Proteomes" id="UP001597273">
    <property type="component" value="Unassembled WGS sequence"/>
</dbReference>
<dbReference type="RefSeq" id="WP_204891972.1">
    <property type="nucleotide sequence ID" value="NZ_JBHUFW010000005.1"/>
</dbReference>